<evidence type="ECO:0000313" key="2">
    <source>
        <dbReference type="EMBL" id="OQO05561.1"/>
    </source>
</evidence>
<feature type="compositionally biased region" description="Polar residues" evidence="1">
    <location>
        <begin position="199"/>
        <end position="214"/>
    </location>
</feature>
<evidence type="ECO:0000256" key="1">
    <source>
        <dbReference type="SAM" id="MobiDB-lite"/>
    </source>
</evidence>
<feature type="region of interest" description="Disordered" evidence="1">
    <location>
        <begin position="286"/>
        <end position="457"/>
    </location>
</feature>
<dbReference type="AlphaFoldDB" id="A0A1V8T2S0"/>
<feature type="compositionally biased region" description="Basic and acidic residues" evidence="1">
    <location>
        <begin position="581"/>
        <end position="591"/>
    </location>
</feature>
<feature type="compositionally biased region" description="Basic and acidic residues" evidence="1">
    <location>
        <begin position="402"/>
        <end position="421"/>
    </location>
</feature>
<organism evidence="2 3">
    <name type="scientific">Cryoendolithus antarcticus</name>
    <dbReference type="NCBI Taxonomy" id="1507870"/>
    <lineage>
        <taxon>Eukaryota</taxon>
        <taxon>Fungi</taxon>
        <taxon>Dikarya</taxon>
        <taxon>Ascomycota</taxon>
        <taxon>Pezizomycotina</taxon>
        <taxon>Dothideomycetes</taxon>
        <taxon>Dothideomycetidae</taxon>
        <taxon>Cladosporiales</taxon>
        <taxon>Cladosporiaceae</taxon>
        <taxon>Cryoendolithus</taxon>
    </lineage>
</organism>
<dbReference type="EMBL" id="NAJO01000019">
    <property type="protein sequence ID" value="OQO05561.1"/>
    <property type="molecule type" value="Genomic_DNA"/>
</dbReference>
<feature type="compositionally biased region" description="Polar residues" evidence="1">
    <location>
        <begin position="150"/>
        <end position="166"/>
    </location>
</feature>
<protein>
    <submittedName>
        <fullName evidence="2">Uncharacterized protein</fullName>
    </submittedName>
</protein>
<dbReference type="STRING" id="1507870.A0A1V8T2S0"/>
<proteinExistence type="predicted"/>
<feature type="region of interest" description="Disordered" evidence="1">
    <location>
        <begin position="682"/>
        <end position="731"/>
    </location>
</feature>
<name>A0A1V8T2S0_9PEZI</name>
<keyword evidence="3" id="KW-1185">Reference proteome</keyword>
<feature type="region of interest" description="Disordered" evidence="1">
    <location>
        <begin position="1"/>
        <end position="214"/>
    </location>
</feature>
<evidence type="ECO:0000313" key="3">
    <source>
        <dbReference type="Proteomes" id="UP000192596"/>
    </source>
</evidence>
<comment type="caution">
    <text evidence="2">The sequence shown here is derived from an EMBL/GenBank/DDBJ whole genome shotgun (WGS) entry which is preliminary data.</text>
</comment>
<feature type="compositionally biased region" description="Low complexity" evidence="1">
    <location>
        <begin position="507"/>
        <end position="523"/>
    </location>
</feature>
<feature type="compositionally biased region" description="Basic residues" evidence="1">
    <location>
        <begin position="232"/>
        <end position="246"/>
    </location>
</feature>
<feature type="region of interest" description="Disordered" evidence="1">
    <location>
        <begin position="494"/>
        <end position="553"/>
    </location>
</feature>
<feature type="compositionally biased region" description="Low complexity" evidence="1">
    <location>
        <begin position="38"/>
        <end position="59"/>
    </location>
</feature>
<feature type="compositionally biased region" description="Polar residues" evidence="1">
    <location>
        <begin position="89"/>
        <end position="102"/>
    </location>
</feature>
<sequence>MQRLPTGMLQEVLWQREGKAQQGSEGSGASPERSPRQGASSTASEASGSLGTPYFTPSSTPQPPFFSEAIEGPPARGRGVRPTVPPSRAQETQNDILRSTAGSREGGEAWRAPASTQISPQLVGASVGSHSVLTKSSDKTVRQGVLPAVSTASLQDATPLPATNQDAESRRSDSAVDPGDVGEIHFEKFKFKDSPPKTPSSDESGLNDSVHSSSTSIAHLYRHAHSDMALFKKHSKPLAHRKKKKLIYSESVQPLRSPTYGKPKVIEDSRDHLEAEDQINSLQAFLESTTKRPIGPLKLPQSKQLRQAKSSDSSDQVSPSRGQSRSRSPKTAPKPAAAPKRPGILRYSSSLDVAKSASATKHVQTSSHSLLGSRRRARHDSSEETAPASAPMAHSPFHSTLPKRESPRSKEPRHPPPEDHYFSSLRLSMSSRAGFTPTLAPRSPDQPAPLTQRPAPAIITVEKEQQAVDTAFGPVEPVQRRSSIFAMFGKGAMPKATNAPKQADIPSASQAAEEAASLLGAMSPPISPLTDTRDPMEAGMQVRGRRRTSRMDDQQATSLFVPLTPLREDFNRTRRVSIEAPGREGKFRPDETPQPSPSDQFAKQPPAAKRSLVAGLPIESSQATSKGLFGKLMTHAQHHDVAEPAHAIPSPASLRARPSSVIEEFVAELRGVPSMRKLTFIDNGSSRLSKKRRSGFSGMSQPSRPSLRASLSFKRSATAMAQPTKPLDLQS</sequence>
<feature type="region of interest" description="Disordered" evidence="1">
    <location>
        <begin position="232"/>
        <end position="269"/>
    </location>
</feature>
<feature type="compositionally biased region" description="Polar residues" evidence="1">
    <location>
        <begin position="347"/>
        <end position="370"/>
    </location>
</feature>
<gene>
    <name evidence="2" type="ORF">B0A48_09331</name>
</gene>
<feature type="compositionally biased region" description="Basic and acidic residues" evidence="1">
    <location>
        <begin position="182"/>
        <end position="195"/>
    </location>
</feature>
<dbReference type="InParanoid" id="A0A1V8T2S0"/>
<reference evidence="3" key="1">
    <citation type="submission" date="2017-03" db="EMBL/GenBank/DDBJ databases">
        <title>Genomes of endolithic fungi from Antarctica.</title>
        <authorList>
            <person name="Coleine C."/>
            <person name="Masonjones S."/>
            <person name="Stajich J.E."/>
        </authorList>
    </citation>
    <scope>NUCLEOTIDE SEQUENCE [LARGE SCALE GENOMIC DNA]</scope>
    <source>
        <strain evidence="3">CCFEE 5527</strain>
    </source>
</reference>
<dbReference type="Proteomes" id="UP000192596">
    <property type="component" value="Unassembled WGS sequence"/>
</dbReference>
<accession>A0A1V8T2S0</accession>
<feature type="compositionally biased region" description="Low complexity" evidence="1">
    <location>
        <begin position="310"/>
        <end position="340"/>
    </location>
</feature>
<feature type="region of interest" description="Disordered" evidence="1">
    <location>
        <begin position="574"/>
        <end position="610"/>
    </location>
</feature>